<dbReference type="SUPFAM" id="SSF52540">
    <property type="entry name" value="P-loop containing nucleoside triphosphate hydrolases"/>
    <property type="match status" value="1"/>
</dbReference>
<dbReference type="InterPro" id="IPR003439">
    <property type="entry name" value="ABC_transporter-like_ATP-bd"/>
</dbReference>
<dbReference type="AlphaFoldDB" id="A0A3G1L2T6"/>
<dbReference type="PANTHER" id="PTHR43297:SF2">
    <property type="entry name" value="DIPEPTIDE TRANSPORT ATP-BINDING PROTEIN DPPD"/>
    <property type="match status" value="1"/>
</dbReference>
<dbReference type="InterPro" id="IPR050388">
    <property type="entry name" value="ABC_Ni/Peptide_Import"/>
</dbReference>
<name>A0A3G1L2T6_FORW1</name>
<comment type="subcellular location">
    <subcellularLocation>
        <location evidence="1">Cell membrane</location>
        <topology evidence="1">Peripheral membrane protein</topology>
    </subcellularLocation>
</comment>
<comment type="similarity">
    <text evidence="2">Belongs to the ABC transporter superfamily.</text>
</comment>
<evidence type="ECO:0000256" key="4">
    <source>
        <dbReference type="ARBA" id="ARBA00022475"/>
    </source>
</evidence>
<evidence type="ECO:0000259" key="8">
    <source>
        <dbReference type="PROSITE" id="PS50893"/>
    </source>
</evidence>
<dbReference type="NCBIfam" id="TIGR01727">
    <property type="entry name" value="oligo_HPY"/>
    <property type="match status" value="1"/>
</dbReference>
<dbReference type="FunFam" id="3.40.50.300:FF:000016">
    <property type="entry name" value="Oligopeptide ABC transporter ATP-binding component"/>
    <property type="match status" value="1"/>
</dbReference>
<dbReference type="PROSITE" id="PS00211">
    <property type="entry name" value="ABC_TRANSPORTER_1"/>
    <property type="match status" value="1"/>
</dbReference>
<evidence type="ECO:0000313" key="10">
    <source>
        <dbReference type="Proteomes" id="UP000323521"/>
    </source>
</evidence>
<dbReference type="InterPro" id="IPR013563">
    <property type="entry name" value="Oligopep_ABC_C"/>
</dbReference>
<protein>
    <submittedName>
        <fullName evidence="9">Peptide ABC transporter ATP-binding protein</fullName>
    </submittedName>
</protein>
<proteinExistence type="inferred from homology"/>
<dbReference type="Gene3D" id="3.40.50.300">
    <property type="entry name" value="P-loop containing nucleotide triphosphate hydrolases"/>
    <property type="match status" value="1"/>
</dbReference>
<keyword evidence="6 9" id="KW-0067">ATP-binding</keyword>
<keyword evidence="3" id="KW-0813">Transport</keyword>
<evidence type="ECO:0000256" key="7">
    <source>
        <dbReference type="ARBA" id="ARBA00023136"/>
    </source>
</evidence>
<evidence type="ECO:0000256" key="1">
    <source>
        <dbReference type="ARBA" id="ARBA00004202"/>
    </source>
</evidence>
<evidence type="ECO:0000256" key="6">
    <source>
        <dbReference type="ARBA" id="ARBA00022840"/>
    </source>
</evidence>
<dbReference type="PROSITE" id="PS50893">
    <property type="entry name" value="ABC_TRANSPORTER_2"/>
    <property type="match status" value="1"/>
</dbReference>
<dbReference type="EMBL" id="CP017634">
    <property type="protein sequence ID" value="ATW28971.1"/>
    <property type="molecule type" value="Genomic_DNA"/>
</dbReference>
<dbReference type="Pfam" id="PF00005">
    <property type="entry name" value="ABC_tran"/>
    <property type="match status" value="1"/>
</dbReference>
<dbReference type="PANTHER" id="PTHR43297">
    <property type="entry name" value="OLIGOPEPTIDE TRANSPORT ATP-BINDING PROTEIN APPD"/>
    <property type="match status" value="1"/>
</dbReference>
<keyword evidence="10" id="KW-1185">Reference proteome</keyword>
<keyword evidence="4" id="KW-1003">Cell membrane</keyword>
<dbReference type="InterPro" id="IPR027417">
    <property type="entry name" value="P-loop_NTPase"/>
</dbReference>
<dbReference type="InterPro" id="IPR017871">
    <property type="entry name" value="ABC_transporter-like_CS"/>
</dbReference>
<dbReference type="KEGG" id="fwa:DCMF_28035"/>
<keyword evidence="7" id="KW-0472">Membrane</keyword>
<dbReference type="Pfam" id="PF08352">
    <property type="entry name" value="oligo_HPY"/>
    <property type="match status" value="1"/>
</dbReference>
<dbReference type="GO" id="GO:0005524">
    <property type="term" value="F:ATP binding"/>
    <property type="evidence" value="ECO:0007669"/>
    <property type="project" value="UniProtKB-KW"/>
</dbReference>
<gene>
    <name evidence="9" type="ORF">DCMF_28035</name>
</gene>
<dbReference type="CDD" id="cd03257">
    <property type="entry name" value="ABC_NikE_OppD_transporters"/>
    <property type="match status" value="1"/>
</dbReference>
<dbReference type="GO" id="GO:0016887">
    <property type="term" value="F:ATP hydrolysis activity"/>
    <property type="evidence" value="ECO:0007669"/>
    <property type="project" value="InterPro"/>
</dbReference>
<evidence type="ECO:0000313" key="9">
    <source>
        <dbReference type="EMBL" id="ATW28971.1"/>
    </source>
</evidence>
<evidence type="ECO:0000256" key="3">
    <source>
        <dbReference type="ARBA" id="ARBA00022448"/>
    </source>
</evidence>
<dbReference type="SMART" id="SM00382">
    <property type="entry name" value="AAA"/>
    <property type="match status" value="1"/>
</dbReference>
<dbReference type="GO" id="GO:0005886">
    <property type="term" value="C:plasma membrane"/>
    <property type="evidence" value="ECO:0007669"/>
    <property type="project" value="UniProtKB-SubCell"/>
</dbReference>
<dbReference type="Proteomes" id="UP000323521">
    <property type="component" value="Chromosome"/>
</dbReference>
<accession>A0A3G1L2T6</accession>
<organism evidence="9 10">
    <name type="scientific">Formimonas warabiya</name>
    <dbReference type="NCBI Taxonomy" id="1761012"/>
    <lineage>
        <taxon>Bacteria</taxon>
        <taxon>Bacillati</taxon>
        <taxon>Bacillota</taxon>
        <taxon>Clostridia</taxon>
        <taxon>Eubacteriales</taxon>
        <taxon>Peptococcaceae</taxon>
        <taxon>Candidatus Formimonas</taxon>
    </lineage>
</organism>
<sequence>MLEVKDLTVSFKKGRRFVPVVENLGFGMIKGETLGIVGESGCGKSVTALSIMGLLPKGAARVEGKIRFNGKDLHQFREEEFSRLRGQEIAMIFQDPLTSLDPVFSIGSQLMEGISEHTRCRKKEAFSQSVEMLRKVGIPRAEEIMDEFPHQLSGGMRQRVMIAGAMCCHPDLLIADEPTTALDVTIQAQILDLMGSLQDEFKTAIILITHDMGVVAEMCDRVMIMYAGKIMEEGSVKDIFRDPKHQYTVGLMNSIPSKGEGKKYLFSIKGTVPLPEEMPAGCRFAPRCEAAQAQCLYHQPPRVEIGPGHFTSCWLYS</sequence>
<keyword evidence="5" id="KW-0547">Nucleotide-binding</keyword>
<feature type="domain" description="ABC transporter" evidence="8">
    <location>
        <begin position="2"/>
        <end position="252"/>
    </location>
</feature>
<dbReference type="InterPro" id="IPR003593">
    <property type="entry name" value="AAA+_ATPase"/>
</dbReference>
<evidence type="ECO:0000256" key="2">
    <source>
        <dbReference type="ARBA" id="ARBA00005417"/>
    </source>
</evidence>
<dbReference type="GO" id="GO:0015833">
    <property type="term" value="P:peptide transport"/>
    <property type="evidence" value="ECO:0007669"/>
    <property type="project" value="InterPro"/>
</dbReference>
<reference evidence="9 10" key="1">
    <citation type="submission" date="2016-10" db="EMBL/GenBank/DDBJ databases">
        <title>Complete Genome Sequence of Peptococcaceae strain DCMF.</title>
        <authorList>
            <person name="Edwards R.J."/>
            <person name="Holland S.I."/>
            <person name="Deshpande N.P."/>
            <person name="Wong Y.K."/>
            <person name="Ertan H."/>
            <person name="Manefield M."/>
            <person name="Russell T.L."/>
            <person name="Lee M.J."/>
        </authorList>
    </citation>
    <scope>NUCLEOTIDE SEQUENCE [LARGE SCALE GENOMIC DNA]</scope>
    <source>
        <strain evidence="9 10">DCMF</strain>
    </source>
</reference>
<evidence type="ECO:0000256" key="5">
    <source>
        <dbReference type="ARBA" id="ARBA00022741"/>
    </source>
</evidence>